<proteinExistence type="inferred from homology"/>
<evidence type="ECO:0000256" key="1">
    <source>
        <dbReference type="ARBA" id="ARBA00005986"/>
    </source>
</evidence>
<reference evidence="3 4" key="2">
    <citation type="journal article" date="2012" name="PLoS Pathog.">
        <title>Diverse lifestyles and strategies of plant pathogenesis encoded in the genomes of eighteen Dothideomycetes fungi.</title>
        <authorList>
            <person name="Ohm R.A."/>
            <person name="Feau N."/>
            <person name="Henrissat B."/>
            <person name="Schoch C.L."/>
            <person name="Horwitz B.A."/>
            <person name="Barry K.W."/>
            <person name="Condon B.J."/>
            <person name="Copeland A.C."/>
            <person name="Dhillon B."/>
            <person name="Glaser F."/>
            <person name="Hesse C.N."/>
            <person name="Kosti I."/>
            <person name="LaButti K."/>
            <person name="Lindquist E.A."/>
            <person name="Lucas S."/>
            <person name="Salamov A.A."/>
            <person name="Bradshaw R.E."/>
            <person name="Ciuffetti L."/>
            <person name="Hamelin R.C."/>
            <person name="Kema G.H.J."/>
            <person name="Lawrence C."/>
            <person name="Scott J.A."/>
            <person name="Spatafora J.W."/>
            <person name="Turgeon B.G."/>
            <person name="de Wit P.J.G.M."/>
            <person name="Zhong S."/>
            <person name="Goodwin S.B."/>
            <person name="Grigoriev I.V."/>
        </authorList>
    </citation>
    <scope>NUCLEOTIDE SEQUENCE [LARGE SCALE GENOMIC DNA]</scope>
    <source>
        <strain evidence="4">NZE10 / CBS 128990</strain>
    </source>
</reference>
<sequence length="257" mass="28704">MSTPIKQFVLVRRRAGQSVQAFFDHHYRIHGKLSDDALPAEKPLAYYQTHFFDSIYANTTLAQSSWSGHNDSTELYFDNEAAMLQVFGSEYVKNVIAPDGQNFNDFAAAIPIITREEVLFNHLDHASGPDEQILTATWWVQATMDDHSPLIRELNPLVAKAFRPVAFKVVANVALPDDTGILKYFTGESAPAYSAAYQVYLGDKSEIANFVQAQQELERAAGSLIVKETTFVVFGVRSVVLDQPNCIAFDVARQPRL</sequence>
<dbReference type="HOGENOM" id="CLU_061836_0_0_1"/>
<dbReference type="OrthoDB" id="5340195at2759"/>
<dbReference type="InterPro" id="IPR011008">
    <property type="entry name" value="Dimeric_a/b-barrel"/>
</dbReference>
<name>N1PR62_DOTSN</name>
<dbReference type="SUPFAM" id="SSF54909">
    <property type="entry name" value="Dimeric alpha+beta barrel"/>
    <property type="match status" value="1"/>
</dbReference>
<evidence type="ECO:0000313" key="4">
    <source>
        <dbReference type="Proteomes" id="UP000016933"/>
    </source>
</evidence>
<evidence type="ECO:0000313" key="3">
    <source>
        <dbReference type="EMBL" id="EME44909.1"/>
    </source>
</evidence>
<keyword evidence="4" id="KW-1185">Reference proteome</keyword>
<dbReference type="eggNOG" id="ENOG502RH9B">
    <property type="taxonomic scope" value="Eukaryota"/>
</dbReference>
<accession>N1PR62</accession>
<comment type="similarity">
    <text evidence="1">Belongs to the tpcK family.</text>
</comment>
<feature type="domain" description="EthD" evidence="2">
    <location>
        <begin position="15"/>
        <end position="106"/>
    </location>
</feature>
<gene>
    <name evidence="3" type="ORF">DOTSEDRAFT_169965</name>
</gene>
<dbReference type="GO" id="GO:0016491">
    <property type="term" value="F:oxidoreductase activity"/>
    <property type="evidence" value="ECO:0007669"/>
    <property type="project" value="InterPro"/>
</dbReference>
<dbReference type="Proteomes" id="UP000016933">
    <property type="component" value="Unassembled WGS sequence"/>
</dbReference>
<dbReference type="EMBL" id="KB446538">
    <property type="protein sequence ID" value="EME44909.1"/>
    <property type="molecule type" value="Genomic_DNA"/>
</dbReference>
<protein>
    <recommendedName>
        <fullName evidence="2">EthD domain-containing protein</fullName>
    </recommendedName>
</protein>
<organism evidence="3 4">
    <name type="scientific">Dothistroma septosporum (strain NZE10 / CBS 128990)</name>
    <name type="common">Red band needle blight fungus</name>
    <name type="synonym">Mycosphaerella pini</name>
    <dbReference type="NCBI Taxonomy" id="675120"/>
    <lineage>
        <taxon>Eukaryota</taxon>
        <taxon>Fungi</taxon>
        <taxon>Dikarya</taxon>
        <taxon>Ascomycota</taxon>
        <taxon>Pezizomycotina</taxon>
        <taxon>Dothideomycetes</taxon>
        <taxon>Dothideomycetidae</taxon>
        <taxon>Mycosphaerellales</taxon>
        <taxon>Mycosphaerellaceae</taxon>
        <taxon>Dothistroma</taxon>
    </lineage>
</organism>
<reference evidence="4" key="1">
    <citation type="journal article" date="2012" name="PLoS Genet.">
        <title>The genomes of the fungal plant pathogens Cladosporium fulvum and Dothistroma septosporum reveal adaptation to different hosts and lifestyles but also signatures of common ancestry.</title>
        <authorList>
            <person name="de Wit P.J.G.M."/>
            <person name="van der Burgt A."/>
            <person name="Oekmen B."/>
            <person name="Stergiopoulos I."/>
            <person name="Abd-Elsalam K.A."/>
            <person name="Aerts A.L."/>
            <person name="Bahkali A.H."/>
            <person name="Beenen H.G."/>
            <person name="Chettri P."/>
            <person name="Cox M.P."/>
            <person name="Datema E."/>
            <person name="de Vries R.P."/>
            <person name="Dhillon B."/>
            <person name="Ganley A.R."/>
            <person name="Griffiths S.A."/>
            <person name="Guo Y."/>
            <person name="Hamelin R.C."/>
            <person name="Henrissat B."/>
            <person name="Kabir M.S."/>
            <person name="Jashni M.K."/>
            <person name="Kema G."/>
            <person name="Klaubauf S."/>
            <person name="Lapidus A."/>
            <person name="Levasseur A."/>
            <person name="Lindquist E."/>
            <person name="Mehrabi R."/>
            <person name="Ohm R.A."/>
            <person name="Owen T.J."/>
            <person name="Salamov A."/>
            <person name="Schwelm A."/>
            <person name="Schijlen E."/>
            <person name="Sun H."/>
            <person name="van den Burg H.A."/>
            <person name="van Ham R.C.H.J."/>
            <person name="Zhang S."/>
            <person name="Goodwin S.B."/>
            <person name="Grigoriev I.V."/>
            <person name="Collemare J."/>
            <person name="Bradshaw R.E."/>
        </authorList>
    </citation>
    <scope>NUCLEOTIDE SEQUENCE [LARGE SCALE GENOMIC DNA]</scope>
    <source>
        <strain evidence="4">NZE10 / CBS 128990</strain>
    </source>
</reference>
<dbReference type="InterPro" id="IPR009799">
    <property type="entry name" value="EthD_dom"/>
</dbReference>
<dbReference type="OMA" id="SSEEHMI"/>
<evidence type="ECO:0000259" key="2">
    <source>
        <dbReference type="Pfam" id="PF07110"/>
    </source>
</evidence>
<dbReference type="Gene3D" id="3.30.70.100">
    <property type="match status" value="1"/>
</dbReference>
<dbReference type="AlphaFoldDB" id="N1PR62"/>
<dbReference type="Pfam" id="PF07110">
    <property type="entry name" value="EthD"/>
    <property type="match status" value="1"/>
</dbReference>